<proteinExistence type="predicted"/>
<dbReference type="Gene3D" id="3.20.20.70">
    <property type="entry name" value="Aldolase class I"/>
    <property type="match status" value="1"/>
</dbReference>
<dbReference type="Pfam" id="PF02065">
    <property type="entry name" value="Melibiase"/>
    <property type="match status" value="1"/>
</dbReference>
<reference evidence="1" key="1">
    <citation type="submission" date="2019-08" db="EMBL/GenBank/DDBJ databases">
        <authorList>
            <person name="Kucharzyk K."/>
            <person name="Murdoch R.W."/>
            <person name="Higgins S."/>
            <person name="Loffler F."/>
        </authorList>
    </citation>
    <scope>NUCLEOTIDE SEQUENCE</scope>
</reference>
<protein>
    <recommendedName>
        <fullName evidence="2">Alpha-galactosidase</fullName>
    </recommendedName>
</protein>
<gene>
    <name evidence="1" type="ORF">SDC9_89012</name>
</gene>
<organism evidence="1">
    <name type="scientific">bioreactor metagenome</name>
    <dbReference type="NCBI Taxonomy" id="1076179"/>
    <lineage>
        <taxon>unclassified sequences</taxon>
        <taxon>metagenomes</taxon>
        <taxon>ecological metagenomes</taxon>
    </lineage>
</organism>
<dbReference type="AlphaFoldDB" id="A0A644ZNP7"/>
<dbReference type="InterPro" id="IPR017853">
    <property type="entry name" value="GH"/>
</dbReference>
<dbReference type="InterPro" id="IPR013785">
    <property type="entry name" value="Aldolase_TIM"/>
</dbReference>
<comment type="caution">
    <text evidence="1">The sequence shown here is derived from an EMBL/GenBank/DDBJ whole genome shotgun (WGS) entry which is preliminary data.</text>
</comment>
<dbReference type="SUPFAM" id="SSF51445">
    <property type="entry name" value="(Trans)glycosidases"/>
    <property type="match status" value="1"/>
</dbReference>
<evidence type="ECO:0008006" key="2">
    <source>
        <dbReference type="Google" id="ProtNLM"/>
    </source>
</evidence>
<name>A0A644ZNP7_9ZZZZ</name>
<dbReference type="EMBL" id="VSSQ01009696">
    <property type="protein sequence ID" value="MPM42347.1"/>
    <property type="molecule type" value="Genomic_DNA"/>
</dbReference>
<sequence>MIKKTFLFTFVTFIAGVSLYGGEPYYASLRGDTLRMGNAQIERCMRWNSGNPVTIYLLNKINGQKLSTKAKNPDFSLVEDTPKEARFSAKIIPSNGIHPNYLEATIASSYGSLCVERKYRIYADCPAIACDTYLKGHLGDYSHGPTQLGADRKNIESADDMNTGVKTPTLDRLQLDGNHWKVRTVEFFDYTDWNDNLVVEREWFTYRRNTFKGNLLFANDELGGNGFFFLKEAPCSSTQLHYTGADFVADFSDFMVVGLGAVASDIREDDWTRLYGCVTGIYTGGEREALPALRKYQKQLRLQTTKQDEMIMLNTWGDRSQDSKIDEKFCLAELDKAARMGITVFQLDDGWQNGKSPNSKTAGGSFSDIWKKRDYWIPNPVKFPHGLKPIVEKGKKLGIRIGLWFNPSIQDDFADWQKDADVIISLYHQYGIECFKIDGLQIPTKQAEKNLRKLFDRVLEQTQHKVIFNLDATAGRRGGYHFMNEYGNIFLENRYTDWGNYYPYRTLRNLWQLSRYVPAEKLQVEFLNNWRNRDKYPSADIFAPQHYSFEYLFAVTLAAQPLAWMEASNLPESAFNHTALSEAYKKIQLPFHQGTILPIGEEPSGRSWTGFQSISDAHSGYLIVYREDNDRPSARLKTWLSEGQKVSFVPIYGSGASFTAEVSSGSEVTFSLPDKNDFTLYQYTITE</sequence>
<accession>A0A644ZNP7</accession>
<evidence type="ECO:0000313" key="1">
    <source>
        <dbReference type="EMBL" id="MPM42347.1"/>
    </source>
</evidence>